<dbReference type="InterPro" id="IPR040321">
    <property type="entry name" value="SCD2-like"/>
</dbReference>
<keyword evidence="1" id="KW-0175">Coiled coil</keyword>
<feature type="region of interest" description="Disordered" evidence="2">
    <location>
        <begin position="260"/>
        <end position="297"/>
    </location>
</feature>
<evidence type="ECO:0008006" key="5">
    <source>
        <dbReference type="Google" id="ProtNLM"/>
    </source>
</evidence>
<dbReference type="EnsemblPlants" id="Kaladp0035s0010.1.v1.1">
    <property type="protein sequence ID" value="Kaladp0035s0010.1.v1.1"/>
    <property type="gene ID" value="Kaladp0035s0010.v1.1"/>
</dbReference>
<feature type="compositionally biased region" description="Acidic residues" evidence="2">
    <location>
        <begin position="67"/>
        <end position="76"/>
    </location>
</feature>
<dbReference type="SUPFAM" id="SSF57997">
    <property type="entry name" value="Tropomyosin"/>
    <property type="match status" value="1"/>
</dbReference>
<evidence type="ECO:0000313" key="4">
    <source>
        <dbReference type="Proteomes" id="UP000594263"/>
    </source>
</evidence>
<dbReference type="GO" id="GO:0000911">
    <property type="term" value="P:cytokinesis by cell plate formation"/>
    <property type="evidence" value="ECO:0007669"/>
    <property type="project" value="InterPro"/>
</dbReference>
<organism evidence="3 4">
    <name type="scientific">Kalanchoe fedtschenkoi</name>
    <name type="common">Lavender scallops</name>
    <name type="synonym">South American air plant</name>
    <dbReference type="NCBI Taxonomy" id="63787"/>
    <lineage>
        <taxon>Eukaryota</taxon>
        <taxon>Viridiplantae</taxon>
        <taxon>Streptophyta</taxon>
        <taxon>Embryophyta</taxon>
        <taxon>Tracheophyta</taxon>
        <taxon>Spermatophyta</taxon>
        <taxon>Magnoliopsida</taxon>
        <taxon>eudicotyledons</taxon>
        <taxon>Gunneridae</taxon>
        <taxon>Pentapetalae</taxon>
        <taxon>Saxifragales</taxon>
        <taxon>Crassulaceae</taxon>
        <taxon>Kalanchoe</taxon>
    </lineage>
</organism>
<dbReference type="Proteomes" id="UP000594263">
    <property type="component" value="Unplaced"/>
</dbReference>
<feature type="coiled-coil region" evidence="1">
    <location>
        <begin position="301"/>
        <end position="349"/>
    </location>
</feature>
<keyword evidence="4" id="KW-1185">Reference proteome</keyword>
<dbReference type="PANTHER" id="PTHR31762">
    <property type="entry name" value="FAS-BINDING FACTOR-LIKE PROTEIN"/>
    <property type="match status" value="1"/>
</dbReference>
<reference evidence="3" key="1">
    <citation type="submission" date="2021-01" db="UniProtKB">
        <authorList>
            <consortium name="EnsemblPlants"/>
        </authorList>
    </citation>
    <scope>IDENTIFICATION</scope>
</reference>
<sequence length="664" mass="73249">MDRGRQAYDSQRSNIGTPNAPSSPMRSPLHRHARTGSAGVANFKKPQNTATKAAAQRLAQVMSNQSADDEEEDNELMCDYSSVTPTSSVGRAGGRALQSRSPMSARITQEQPSSVRSTAGSRTSLSVRTSEQPSTAYPATGSRSSLPVKTSEQPSSVYPTSSGRSTLSVKTAEYPSASLGRSSSTIKPAEQPPSLHSSSVSKPTPVVSTQEPALLTRVPSNSQISQSANSTEQQPPSSFSSAGRPHLGVRIPVIPSTVHLSVKSSSHSMPAETSIHSRRDKRSSVDFGKLNTKPAGYQNSASALQDELDMLQEENESLLEKLRLAEERIEEAEARTKQLEKQVSTLGEGVSLEARLLSRKEAALQQREAALKVAAQTYGGRSKEMDALQIELESARDEATTSLKQLHEAECEIRSLRILTQKMSLSKEEMEEVVLKRCWLARYWNICVRQSIHADIAREKYEYWSSLAPLPVEVVLAAGQKSREENLAAQNGEAEKTSDDINELQGEGNIESMLLVEKGLREMVSLKVEDAVALAVAQNRRPNLKTGLSDELKMANDGQNSAESFELTQEETEDVLFKQAWLVYFWRRAKVHGLEPDIAEERLQFWIEHSNKSPTSHDAVDVERGLLELRKLGIETRLWKETRKWIEQLSAELQSQVNSDLSKE</sequence>
<evidence type="ECO:0000256" key="2">
    <source>
        <dbReference type="SAM" id="MobiDB-lite"/>
    </source>
</evidence>
<accession>A0A7N0TEY2</accession>
<dbReference type="PANTHER" id="PTHR31762:SF10">
    <property type="entry name" value="FAS-BINDING FACTOR-LIKE PROTEIN"/>
    <property type="match status" value="1"/>
</dbReference>
<feature type="compositionally biased region" description="Polar residues" evidence="2">
    <location>
        <begin position="98"/>
        <end position="169"/>
    </location>
</feature>
<dbReference type="OMA" id="VQYGIHA"/>
<dbReference type="AlphaFoldDB" id="A0A7N0TEY2"/>
<protein>
    <recommendedName>
        <fullName evidence="5">Coiled-coil domain-containing protein SCD2</fullName>
    </recommendedName>
</protein>
<feature type="compositionally biased region" description="Low complexity" evidence="2">
    <location>
        <begin position="197"/>
        <end position="209"/>
    </location>
</feature>
<name>A0A7N0TEY2_KALFE</name>
<proteinExistence type="predicted"/>
<feature type="compositionally biased region" description="Polar residues" evidence="2">
    <location>
        <begin position="8"/>
        <end position="25"/>
    </location>
</feature>
<dbReference type="Gramene" id="Kaladp0035s0010.1.v1.1">
    <property type="protein sequence ID" value="Kaladp0035s0010.1.v1.1"/>
    <property type="gene ID" value="Kaladp0035s0010.v1.1"/>
</dbReference>
<feature type="coiled-coil region" evidence="1">
    <location>
        <begin position="385"/>
        <end position="412"/>
    </location>
</feature>
<feature type="region of interest" description="Disordered" evidence="2">
    <location>
        <begin position="1"/>
        <end position="247"/>
    </location>
</feature>
<feature type="compositionally biased region" description="Polar residues" evidence="2">
    <location>
        <begin position="218"/>
        <end position="241"/>
    </location>
</feature>
<evidence type="ECO:0000256" key="1">
    <source>
        <dbReference type="SAM" id="Coils"/>
    </source>
</evidence>
<evidence type="ECO:0000313" key="3">
    <source>
        <dbReference type="EnsemblPlants" id="Kaladp0035s0010.1.v1.1"/>
    </source>
</evidence>